<reference evidence="8" key="1">
    <citation type="journal article" date="2020" name="mSystems">
        <title>Genome- and Community-Level Interaction Insights into Carbon Utilization and Element Cycling Functions of Hydrothermarchaeota in Hydrothermal Sediment.</title>
        <authorList>
            <person name="Zhou Z."/>
            <person name="Liu Y."/>
            <person name="Xu W."/>
            <person name="Pan J."/>
            <person name="Luo Z.H."/>
            <person name="Li M."/>
        </authorList>
    </citation>
    <scope>NUCLEOTIDE SEQUENCE [LARGE SCALE GENOMIC DNA]</scope>
    <source>
        <strain evidence="8">HyVt-369</strain>
    </source>
</reference>
<dbReference type="NCBIfam" id="TIGR00006">
    <property type="entry name" value="16S rRNA (cytosine(1402)-N(4))-methyltransferase RsmH"/>
    <property type="match status" value="1"/>
</dbReference>
<dbReference type="Gene3D" id="1.10.150.170">
    <property type="entry name" value="Putative methyltransferase TM0872, insert domain"/>
    <property type="match status" value="1"/>
</dbReference>
<dbReference type="SUPFAM" id="SSF53335">
    <property type="entry name" value="S-adenosyl-L-methionine-dependent methyltransferases"/>
    <property type="match status" value="1"/>
</dbReference>
<evidence type="ECO:0000256" key="4">
    <source>
        <dbReference type="ARBA" id="ARBA00022679"/>
    </source>
</evidence>
<dbReference type="PIRSF" id="PIRSF004486">
    <property type="entry name" value="MraW"/>
    <property type="match status" value="1"/>
</dbReference>
<feature type="binding site" evidence="6">
    <location>
        <begin position="30"/>
        <end position="32"/>
    </location>
    <ligand>
        <name>S-adenosyl-L-methionine</name>
        <dbReference type="ChEBI" id="CHEBI:59789"/>
    </ligand>
</feature>
<protein>
    <recommendedName>
        <fullName evidence="6">Ribosomal RNA small subunit methyltransferase H</fullName>
        <ecNumber evidence="6">2.1.1.199</ecNumber>
    </recommendedName>
    <alternativeName>
        <fullName evidence="6">16S rRNA m(4)C1402 methyltransferase</fullName>
    </alternativeName>
    <alternativeName>
        <fullName evidence="6">rRNA (cytosine-N(4)-)-methyltransferase RsmH</fullName>
    </alternativeName>
</protein>
<dbReference type="InterPro" id="IPR002903">
    <property type="entry name" value="RsmH"/>
</dbReference>
<dbReference type="GO" id="GO:0071424">
    <property type="term" value="F:rRNA (cytosine-N4-)-methyltransferase activity"/>
    <property type="evidence" value="ECO:0007669"/>
    <property type="project" value="UniProtKB-UniRule"/>
</dbReference>
<keyword evidence="2 6" id="KW-0698">rRNA processing</keyword>
<evidence type="ECO:0000256" key="3">
    <source>
        <dbReference type="ARBA" id="ARBA00022603"/>
    </source>
</evidence>
<evidence type="ECO:0000256" key="7">
    <source>
        <dbReference type="SAM" id="MobiDB-lite"/>
    </source>
</evidence>
<comment type="catalytic activity">
    <reaction evidence="6">
        <text>cytidine(1402) in 16S rRNA + S-adenosyl-L-methionine = N(4)-methylcytidine(1402) in 16S rRNA + S-adenosyl-L-homocysteine + H(+)</text>
        <dbReference type="Rhea" id="RHEA:42928"/>
        <dbReference type="Rhea" id="RHEA-COMP:10286"/>
        <dbReference type="Rhea" id="RHEA-COMP:10287"/>
        <dbReference type="ChEBI" id="CHEBI:15378"/>
        <dbReference type="ChEBI" id="CHEBI:57856"/>
        <dbReference type="ChEBI" id="CHEBI:59789"/>
        <dbReference type="ChEBI" id="CHEBI:74506"/>
        <dbReference type="ChEBI" id="CHEBI:82748"/>
        <dbReference type="EC" id="2.1.1.199"/>
    </reaction>
</comment>
<sequence length="290" mass="32960">MHVPVLTKELIELLEPRASQNFIDCTVGSGGHTKAILEKTAPRGKVLAIDQDIESIKIAKKTLRNSHSRVTFIQGNFADLSEIARKEKFRKVKGIIFDLGYSSDQLQEGGKGLSFQKTEPLDMRYDAQIQKTAAKIINYASRQELERILKEYGEEKFARQIAETIVQKRRDKQINTTTELVNIIEEAVPGFYKREKIHPATRTFQALRIAVNKELENLKLALPQALEIVEPGGRIGVISFHSLEDRIVKRFFQGTDNIEIITKKPIIPSEKEISENPRSRSAKLRIAEKQ</sequence>
<evidence type="ECO:0000256" key="1">
    <source>
        <dbReference type="ARBA" id="ARBA00010396"/>
    </source>
</evidence>
<dbReference type="HAMAP" id="MF_01007">
    <property type="entry name" value="16SrRNA_methyltr_H"/>
    <property type="match status" value="1"/>
</dbReference>
<gene>
    <name evidence="6 8" type="primary">rsmH</name>
    <name evidence="8" type="ORF">ENI13_01125</name>
</gene>
<dbReference type="InterPro" id="IPR029063">
    <property type="entry name" value="SAM-dependent_MTases_sf"/>
</dbReference>
<dbReference type="Gene3D" id="3.40.50.150">
    <property type="entry name" value="Vaccinia Virus protein VP39"/>
    <property type="match status" value="1"/>
</dbReference>
<feature type="binding site" evidence="6">
    <location>
        <position position="77"/>
    </location>
    <ligand>
        <name>S-adenosyl-L-methionine</name>
        <dbReference type="ChEBI" id="CHEBI:59789"/>
    </ligand>
</feature>
<comment type="caution">
    <text evidence="8">The sequence shown here is derived from an EMBL/GenBank/DDBJ whole genome shotgun (WGS) entry which is preliminary data.</text>
</comment>
<keyword evidence="6" id="KW-0963">Cytoplasm</keyword>
<feature type="binding site" evidence="6">
    <location>
        <position position="105"/>
    </location>
    <ligand>
        <name>S-adenosyl-L-methionine</name>
        <dbReference type="ChEBI" id="CHEBI:59789"/>
    </ligand>
</feature>
<dbReference type="PANTHER" id="PTHR11265:SF0">
    <property type="entry name" value="12S RRNA N4-METHYLCYTIDINE METHYLTRANSFERASE"/>
    <property type="match status" value="1"/>
</dbReference>
<dbReference type="Pfam" id="PF01795">
    <property type="entry name" value="Methyltransf_5"/>
    <property type="match status" value="1"/>
</dbReference>
<dbReference type="SUPFAM" id="SSF81799">
    <property type="entry name" value="Putative methyltransferase TM0872, insert domain"/>
    <property type="match status" value="1"/>
</dbReference>
<keyword evidence="4 6" id="KW-0808">Transferase</keyword>
<dbReference type="Proteomes" id="UP000885695">
    <property type="component" value="Unassembled WGS sequence"/>
</dbReference>
<evidence type="ECO:0000256" key="6">
    <source>
        <dbReference type="HAMAP-Rule" id="MF_01007"/>
    </source>
</evidence>
<proteinExistence type="inferred from homology"/>
<dbReference type="GO" id="GO:0005737">
    <property type="term" value="C:cytoplasm"/>
    <property type="evidence" value="ECO:0007669"/>
    <property type="project" value="UniProtKB-SubCell"/>
</dbReference>
<keyword evidence="5 6" id="KW-0949">S-adenosyl-L-methionine</keyword>
<feature type="region of interest" description="Disordered" evidence="7">
    <location>
        <begin position="271"/>
        <end position="290"/>
    </location>
</feature>
<keyword evidence="3 6" id="KW-0489">Methyltransferase</keyword>
<accession>A0A7C1T7F2</accession>
<dbReference type="AlphaFoldDB" id="A0A7C1T7F2"/>
<organism evidence="8">
    <name type="scientific">candidate division CPR3 bacterium</name>
    <dbReference type="NCBI Taxonomy" id="2268181"/>
    <lineage>
        <taxon>Bacteria</taxon>
        <taxon>Bacteria division CPR3</taxon>
    </lineage>
</organism>
<evidence type="ECO:0000256" key="2">
    <source>
        <dbReference type="ARBA" id="ARBA00022552"/>
    </source>
</evidence>
<dbReference type="EC" id="2.1.1.199" evidence="6"/>
<comment type="function">
    <text evidence="6">Specifically methylates the N4 position of cytidine in position 1402 (C1402) of 16S rRNA.</text>
</comment>
<evidence type="ECO:0000256" key="5">
    <source>
        <dbReference type="ARBA" id="ARBA00022691"/>
    </source>
</evidence>
<dbReference type="GO" id="GO:0070475">
    <property type="term" value="P:rRNA base methylation"/>
    <property type="evidence" value="ECO:0007669"/>
    <property type="project" value="UniProtKB-UniRule"/>
</dbReference>
<dbReference type="InterPro" id="IPR023397">
    <property type="entry name" value="SAM-dep_MeTrfase_MraW_recog"/>
</dbReference>
<dbReference type="PANTHER" id="PTHR11265">
    <property type="entry name" value="S-ADENOSYL-METHYLTRANSFERASE MRAW"/>
    <property type="match status" value="1"/>
</dbReference>
<feature type="binding site" evidence="6">
    <location>
        <position position="50"/>
    </location>
    <ligand>
        <name>S-adenosyl-L-methionine</name>
        <dbReference type="ChEBI" id="CHEBI:59789"/>
    </ligand>
</feature>
<comment type="similarity">
    <text evidence="1 6">Belongs to the methyltransferase superfamily. RsmH family.</text>
</comment>
<dbReference type="EMBL" id="DRHL01000062">
    <property type="protein sequence ID" value="HEB13562.1"/>
    <property type="molecule type" value="Genomic_DNA"/>
</dbReference>
<comment type="subcellular location">
    <subcellularLocation>
        <location evidence="6">Cytoplasm</location>
    </subcellularLocation>
</comment>
<name>A0A7C1T7F2_UNCC3</name>
<evidence type="ECO:0000313" key="8">
    <source>
        <dbReference type="EMBL" id="HEB13562.1"/>
    </source>
</evidence>
<feature type="binding site" evidence="6">
    <location>
        <position position="98"/>
    </location>
    <ligand>
        <name>S-adenosyl-L-methionine</name>
        <dbReference type="ChEBI" id="CHEBI:59789"/>
    </ligand>
</feature>